<feature type="region of interest" description="Disordered" evidence="6">
    <location>
        <begin position="542"/>
        <end position="606"/>
    </location>
</feature>
<evidence type="ECO:0000256" key="6">
    <source>
        <dbReference type="SAM" id="MobiDB-lite"/>
    </source>
</evidence>
<accession>A0AAQ4D6Y2</accession>
<dbReference type="InterPro" id="IPR006612">
    <property type="entry name" value="THAP_Znf"/>
</dbReference>
<evidence type="ECO:0000256" key="3">
    <source>
        <dbReference type="ARBA" id="ARBA00022833"/>
    </source>
</evidence>
<protein>
    <recommendedName>
        <fullName evidence="7">THAP-type domain-containing protein</fullName>
    </recommendedName>
</protein>
<comment type="caution">
    <text evidence="8">The sequence shown here is derived from an EMBL/GenBank/DDBJ whole genome shotgun (WGS) entry which is preliminary data.</text>
</comment>
<feature type="region of interest" description="Disordered" evidence="6">
    <location>
        <begin position="1"/>
        <end position="36"/>
    </location>
</feature>
<feature type="region of interest" description="Disordered" evidence="6">
    <location>
        <begin position="166"/>
        <end position="204"/>
    </location>
</feature>
<evidence type="ECO:0000256" key="1">
    <source>
        <dbReference type="ARBA" id="ARBA00022723"/>
    </source>
</evidence>
<gene>
    <name evidence="8" type="ORF">V5799_004143</name>
</gene>
<dbReference type="GO" id="GO:0008270">
    <property type="term" value="F:zinc ion binding"/>
    <property type="evidence" value="ECO:0007669"/>
    <property type="project" value="UniProtKB-KW"/>
</dbReference>
<keyword evidence="9" id="KW-1185">Reference proteome</keyword>
<dbReference type="GO" id="GO:0003677">
    <property type="term" value="F:DNA binding"/>
    <property type="evidence" value="ECO:0007669"/>
    <property type="project" value="UniProtKB-UniRule"/>
</dbReference>
<keyword evidence="2 5" id="KW-0863">Zinc-finger</keyword>
<evidence type="ECO:0000313" key="9">
    <source>
        <dbReference type="Proteomes" id="UP001321473"/>
    </source>
</evidence>
<evidence type="ECO:0000256" key="4">
    <source>
        <dbReference type="ARBA" id="ARBA00023125"/>
    </source>
</evidence>
<dbReference type="EMBL" id="JARKHS020034335">
    <property type="protein sequence ID" value="KAK8758222.1"/>
    <property type="molecule type" value="Genomic_DNA"/>
</dbReference>
<dbReference type="SMART" id="SM00980">
    <property type="entry name" value="THAP"/>
    <property type="match status" value="1"/>
</dbReference>
<dbReference type="AlphaFoldDB" id="A0AAQ4D6Y2"/>
<dbReference type="SUPFAM" id="SSF57716">
    <property type="entry name" value="Glucocorticoid receptor-like (DNA-binding domain)"/>
    <property type="match status" value="1"/>
</dbReference>
<feature type="compositionally biased region" description="Acidic residues" evidence="6">
    <location>
        <begin position="822"/>
        <end position="832"/>
    </location>
</feature>
<proteinExistence type="predicted"/>
<feature type="region of interest" description="Disordered" evidence="6">
    <location>
        <begin position="1131"/>
        <end position="1156"/>
    </location>
</feature>
<feature type="domain" description="THAP-type" evidence="7">
    <location>
        <begin position="62"/>
        <end position="151"/>
    </location>
</feature>
<evidence type="ECO:0000256" key="2">
    <source>
        <dbReference type="ARBA" id="ARBA00022771"/>
    </source>
</evidence>
<sequence length="1215" mass="127884">MCKKASTNKGQQEVNVPSTSSLVAGTATQRGQQTAASAANKLSHIIADPHKSFREPVAKEEGSSYKCCVVGCPVAAGTGQEEVGVWLFALPSKEEEPSLHSAWLKGVRINLKANRPQSPRVCFRHFDSAKDFVTLRHRVRGLEVNAVPSIQIPMLKFVNKLNQNPFGRKSLQPQNTNNRLNTSFGQDANSAAGKNTPRQETRSTVVASPALGSVACGSLLAAAKFTRSVTSTVTEMTEESLRVAPQPVGAVGPSSSSMTETLHKLTAEHPEVSDRNTVTETAGEGLHAAPEPKDAGRPSMALISEAPKQTTVELADVSAQAVMETAAESLYTAPEPKDAGSTSAALMSEAPKQGRVESVEVSVQIVTETMQKSLHAAPEPKDAGRPSMTLMSEAPKQEAVWSTHISAQTVMETTAESLYAAPEPKDGGSTSVALMPDARKQTVESSDVGAQTVTETTTESLYTAQEPKDAVSTTMALMPDARKQETVESSDVGAQTVTETTTESLYTAQEPKDAVSTTMALMSDTRKQETVESADVGAQTVTETTAENLYTAPELKDAGSPSVALMSGNPKQGRVESVEVSAKTVTETTQKSLHAAPQPEGAGSPRVALMSETPKQASVESADDSAQTVTDTTGESLHAALQPVGAVNPSSDFTMEAPKKETVQPIKDSASTLAGATKDGISSTAQPKAISTGSSSTAHTLNEATSEPTEVNVCTAARETGGTLNIAQEFEDDVNLSKSVNLMADTPKEAPAEPTKDDALPPVTMESSDIAAQPKEATDCSRSSATETHKASDAPKLAADAYSMVQPPEKDLDKEPLAQDTGDTDAGSEMEDSPSSPIECITTFGYVSAESKNLEALSSSAEQPSSDSKSSIFDCMIVEMSPASTITLSSDEDECSLDAEPISNEGTVETRVSNVVTAQDSTPPPAPAHSFVCKLESASNDVSGDVQTAASSRNSAFSSVLCVDPDAQISTECSVTGTPVTVSFNSCDKRSSPSLGSGLVMKATRTGSGGHDLLLPKRQSGKIATVRVAEPPVTILTRVKDRKQKAPITLESQRHVSGVSSNTFGCLASAREGYNSAAGVVLKEETRCPPSGGCDVSSRAVIQKTVTIPSRVISYDGHRLQVTRGTVATRCKSAQRHSPEASVNADIHGTDSSWPEGDGQVTLFHPSQGRYIIEREVVGDEEEFGMHATSFRVDWIFTGSAPNMPRSTSSLHQPF</sequence>
<name>A0AAQ4D6Y2_AMBAM</name>
<feature type="compositionally biased region" description="Basic and acidic residues" evidence="6">
    <location>
        <begin position="808"/>
        <end position="817"/>
    </location>
</feature>
<evidence type="ECO:0000259" key="7">
    <source>
        <dbReference type="PROSITE" id="PS50950"/>
    </source>
</evidence>
<keyword evidence="3" id="KW-0862">Zinc</keyword>
<dbReference type="Pfam" id="PF05485">
    <property type="entry name" value="THAP"/>
    <property type="match status" value="1"/>
</dbReference>
<organism evidence="8 9">
    <name type="scientific">Amblyomma americanum</name>
    <name type="common">Lone star tick</name>
    <dbReference type="NCBI Taxonomy" id="6943"/>
    <lineage>
        <taxon>Eukaryota</taxon>
        <taxon>Metazoa</taxon>
        <taxon>Ecdysozoa</taxon>
        <taxon>Arthropoda</taxon>
        <taxon>Chelicerata</taxon>
        <taxon>Arachnida</taxon>
        <taxon>Acari</taxon>
        <taxon>Parasitiformes</taxon>
        <taxon>Ixodida</taxon>
        <taxon>Ixodoidea</taxon>
        <taxon>Ixodidae</taxon>
        <taxon>Amblyomminae</taxon>
        <taxon>Amblyomma</taxon>
    </lineage>
</organism>
<dbReference type="PROSITE" id="PS50950">
    <property type="entry name" value="ZF_THAP"/>
    <property type="match status" value="1"/>
</dbReference>
<keyword evidence="1" id="KW-0479">Metal-binding</keyword>
<keyword evidence="4 5" id="KW-0238">DNA-binding</keyword>
<evidence type="ECO:0000256" key="5">
    <source>
        <dbReference type="PROSITE-ProRule" id="PRU00309"/>
    </source>
</evidence>
<feature type="compositionally biased region" description="Basic and acidic residues" evidence="6">
    <location>
        <begin position="746"/>
        <end position="759"/>
    </location>
</feature>
<reference evidence="8 9" key="1">
    <citation type="journal article" date="2023" name="Arcadia Sci">
        <title>De novo assembly of a long-read Amblyomma americanum tick genome.</title>
        <authorList>
            <person name="Chou S."/>
            <person name="Poskanzer K.E."/>
            <person name="Rollins M."/>
            <person name="Thuy-Boun P.S."/>
        </authorList>
    </citation>
    <scope>NUCLEOTIDE SEQUENCE [LARGE SCALE GENOMIC DNA]</scope>
    <source>
        <strain evidence="8">F_SG_1</strain>
        <tissue evidence="8">Salivary glands</tissue>
    </source>
</reference>
<feature type="region of interest" description="Disordered" evidence="6">
    <location>
        <begin position="746"/>
        <end position="839"/>
    </location>
</feature>
<feature type="compositionally biased region" description="Polar residues" evidence="6">
    <location>
        <begin position="583"/>
        <end position="592"/>
    </location>
</feature>
<evidence type="ECO:0000313" key="8">
    <source>
        <dbReference type="EMBL" id="KAK8758222.1"/>
    </source>
</evidence>
<dbReference type="Proteomes" id="UP001321473">
    <property type="component" value="Unassembled WGS sequence"/>
</dbReference>
<feature type="region of interest" description="Disordered" evidence="6">
    <location>
        <begin position="678"/>
        <end position="708"/>
    </location>
</feature>